<reference evidence="2 3" key="1">
    <citation type="submission" date="2021-06" db="EMBL/GenBank/DDBJ databases">
        <title>A haploid diamondback moth (Plutella xylostella L.) genome assembly resolves 31 chromosomes and identifies a diamide resistance mutation.</title>
        <authorList>
            <person name="Ward C.M."/>
            <person name="Perry K.D."/>
            <person name="Baker G."/>
            <person name="Powis K."/>
            <person name="Heckel D.G."/>
            <person name="Baxter S.W."/>
        </authorList>
    </citation>
    <scope>NUCLEOTIDE SEQUENCE [LARGE SCALE GENOMIC DNA]</scope>
    <source>
        <strain evidence="2 3">LV</strain>
        <tissue evidence="2">Single pupa</tissue>
    </source>
</reference>
<organism evidence="2 3">
    <name type="scientific">Plutella xylostella</name>
    <name type="common">Diamondback moth</name>
    <name type="synonym">Plutella maculipennis</name>
    <dbReference type="NCBI Taxonomy" id="51655"/>
    <lineage>
        <taxon>Eukaryota</taxon>
        <taxon>Metazoa</taxon>
        <taxon>Ecdysozoa</taxon>
        <taxon>Arthropoda</taxon>
        <taxon>Hexapoda</taxon>
        <taxon>Insecta</taxon>
        <taxon>Pterygota</taxon>
        <taxon>Neoptera</taxon>
        <taxon>Endopterygota</taxon>
        <taxon>Lepidoptera</taxon>
        <taxon>Glossata</taxon>
        <taxon>Ditrysia</taxon>
        <taxon>Yponomeutoidea</taxon>
        <taxon>Plutellidae</taxon>
        <taxon>Plutella</taxon>
    </lineage>
</organism>
<accession>A0ABQ7PRS6</accession>
<name>A0ABQ7PRS6_PLUXY</name>
<evidence type="ECO:0000313" key="3">
    <source>
        <dbReference type="Proteomes" id="UP000823941"/>
    </source>
</evidence>
<feature type="compositionally biased region" description="Basic residues" evidence="1">
    <location>
        <begin position="95"/>
        <end position="110"/>
    </location>
</feature>
<evidence type="ECO:0000256" key="1">
    <source>
        <dbReference type="SAM" id="MobiDB-lite"/>
    </source>
</evidence>
<gene>
    <name evidence="2" type="ORF">JYU34_021975</name>
</gene>
<protein>
    <submittedName>
        <fullName evidence="2">Uncharacterized protein</fullName>
    </submittedName>
</protein>
<sequence>MEDEFNKLIPVGRDNVESIIDWLKEAKFVNDNTEEAARGYLGGDGNVDFPTFKDALASIAIDTNRNVNELFMAFMKWCHCYSTCIPPPEEPSTTVKKRRMRMKPKSTKDD</sequence>
<evidence type="ECO:0000313" key="2">
    <source>
        <dbReference type="EMBL" id="KAG7295691.1"/>
    </source>
</evidence>
<feature type="region of interest" description="Disordered" evidence="1">
    <location>
        <begin position="87"/>
        <end position="110"/>
    </location>
</feature>
<dbReference type="Proteomes" id="UP000823941">
    <property type="component" value="Chromosome 30"/>
</dbReference>
<keyword evidence="3" id="KW-1185">Reference proteome</keyword>
<dbReference type="EMBL" id="JAHIBW010000030">
    <property type="protein sequence ID" value="KAG7295691.1"/>
    <property type="molecule type" value="Genomic_DNA"/>
</dbReference>
<proteinExistence type="predicted"/>
<comment type="caution">
    <text evidence="2">The sequence shown here is derived from an EMBL/GenBank/DDBJ whole genome shotgun (WGS) entry which is preliminary data.</text>
</comment>